<evidence type="ECO:0000259" key="9">
    <source>
        <dbReference type="PROSITE" id="PS50850"/>
    </source>
</evidence>
<keyword evidence="2" id="KW-0813">Transport</keyword>
<dbReference type="PANTHER" id="PTHR43124">
    <property type="entry name" value="PURINE EFFLUX PUMP PBUE"/>
    <property type="match status" value="1"/>
</dbReference>
<keyword evidence="6 8" id="KW-0472">Membrane</keyword>
<dbReference type="Gene3D" id="1.20.1250.20">
    <property type="entry name" value="MFS general substrate transporter like domains"/>
    <property type="match status" value="1"/>
</dbReference>
<feature type="transmembrane region" description="Helical" evidence="8">
    <location>
        <begin position="283"/>
        <end position="301"/>
    </location>
</feature>
<feature type="transmembrane region" description="Helical" evidence="8">
    <location>
        <begin position="12"/>
        <end position="33"/>
    </location>
</feature>
<dbReference type="InterPro" id="IPR036259">
    <property type="entry name" value="MFS_trans_sf"/>
</dbReference>
<evidence type="ECO:0000256" key="3">
    <source>
        <dbReference type="ARBA" id="ARBA00022475"/>
    </source>
</evidence>
<keyword evidence="4 8" id="KW-0812">Transmembrane</keyword>
<feature type="transmembrane region" description="Helical" evidence="8">
    <location>
        <begin position="372"/>
        <end position="392"/>
    </location>
</feature>
<proteinExistence type="predicted"/>
<dbReference type="CDD" id="cd17474">
    <property type="entry name" value="MFS_YfmO_like"/>
    <property type="match status" value="1"/>
</dbReference>
<accession>A0ABM5LUR3</accession>
<dbReference type="InterPro" id="IPR001958">
    <property type="entry name" value="Tet-R_TetA/multi-R_MdtG-like"/>
</dbReference>
<dbReference type="SUPFAM" id="SSF103473">
    <property type="entry name" value="MFS general substrate transporter"/>
    <property type="match status" value="1"/>
</dbReference>
<evidence type="ECO:0000256" key="8">
    <source>
        <dbReference type="SAM" id="Phobius"/>
    </source>
</evidence>
<keyword evidence="3" id="KW-1003">Cell membrane</keyword>
<name>A0ABM5LUR3_BACA1</name>
<dbReference type="Pfam" id="PF07690">
    <property type="entry name" value="MFS_1"/>
    <property type="match status" value="1"/>
</dbReference>
<feature type="domain" description="Major facilitator superfamily (MFS) profile" evidence="9">
    <location>
        <begin position="11"/>
        <end position="394"/>
    </location>
</feature>
<evidence type="ECO:0000256" key="6">
    <source>
        <dbReference type="ARBA" id="ARBA00023136"/>
    </source>
</evidence>
<comment type="subcellular location">
    <subcellularLocation>
        <location evidence="1">Cell membrane</location>
        <topology evidence="1">Multi-pass membrane protein</topology>
    </subcellularLocation>
</comment>
<evidence type="ECO:0000256" key="1">
    <source>
        <dbReference type="ARBA" id="ARBA00004651"/>
    </source>
</evidence>
<dbReference type="PROSITE" id="PS50850">
    <property type="entry name" value="MFS"/>
    <property type="match status" value="1"/>
</dbReference>
<feature type="transmembrane region" description="Helical" evidence="8">
    <location>
        <begin position="307"/>
        <end position="328"/>
    </location>
</feature>
<feature type="transmembrane region" description="Helical" evidence="8">
    <location>
        <begin position="45"/>
        <end position="65"/>
    </location>
</feature>
<sequence length="418" mass="45328">MAQTKQPNVMTIVAIGSIPLILTLGNSMLIPILPQMKSELHLSQFQVSLVITVFSITAAVFIPIVGYLADRFSRKKIIIPCLFLYGIGGLIAGFFHQSFPLIMAGRALQGLGAAGTGPIAMALSADLFKGAQESKVLGIVEASNGMGKVLSPIIGSLIALLVWYGAFFAFPAFCALSILLTWIFIKEKKKEEEPPTIGKYAKGLLSVFKQEGRWLFTAYLAGATCLFTLFGILFYFSDVLEKTYDTDGVKKGLILAIPLLVMCVTSYITGSKIGQKQSLMKKLIVLGLALMTISYATLSFFEQLVLFISILVISSVGTGLVLPCINSFITGAVGKDRRGFVTSLYGSVRFLGVAIGPPIFGRLMEWSRPGMFLSIAGLTLAVGILVLLLVHVNQNEEETKEKEKPHLSSERLQPAEER</sequence>
<evidence type="ECO:0000313" key="11">
    <source>
        <dbReference type="Proteomes" id="UP000006867"/>
    </source>
</evidence>
<dbReference type="PANTHER" id="PTHR43124:SF3">
    <property type="entry name" value="CHLORAMPHENICOL EFFLUX PUMP RV0191"/>
    <property type="match status" value="1"/>
</dbReference>
<feature type="region of interest" description="Disordered" evidence="7">
    <location>
        <begin position="398"/>
        <end position="418"/>
    </location>
</feature>
<dbReference type="InterPro" id="IPR011701">
    <property type="entry name" value="MFS"/>
</dbReference>
<dbReference type="PRINTS" id="PR01035">
    <property type="entry name" value="TCRTETA"/>
</dbReference>
<evidence type="ECO:0000256" key="5">
    <source>
        <dbReference type="ARBA" id="ARBA00022989"/>
    </source>
</evidence>
<evidence type="ECO:0000313" key="10">
    <source>
        <dbReference type="EMBL" id="ADP31581.1"/>
    </source>
</evidence>
<feature type="transmembrane region" description="Helical" evidence="8">
    <location>
        <begin position="153"/>
        <end position="185"/>
    </location>
</feature>
<feature type="transmembrane region" description="Helical" evidence="8">
    <location>
        <begin position="252"/>
        <end position="271"/>
    </location>
</feature>
<dbReference type="InterPro" id="IPR050189">
    <property type="entry name" value="MFS_Efflux_Transporters"/>
</dbReference>
<reference evidence="10 11" key="1">
    <citation type="journal article" date="2011" name="Front. Microbiol.">
        <title>Genomic signatures of strain selection and enhancement in Bacillus atrophaeus var. globigii, a historical biowarfare simulant.</title>
        <authorList>
            <person name="Gibbons H.S."/>
            <person name="Broomall S.M."/>
            <person name="McNew L.A."/>
            <person name="Daligault H."/>
            <person name="Chapman C."/>
            <person name="Bruce D."/>
            <person name="Karavis M."/>
            <person name="Krepps M."/>
            <person name="McGregor P.A."/>
            <person name="Hong C."/>
            <person name="Park K.H."/>
            <person name="Akmal A."/>
            <person name="Feldman A."/>
            <person name="Lin J.S."/>
            <person name="Chang W.E."/>
            <person name="Higgs B.W."/>
            <person name="Demirev P."/>
            <person name="Lindquist J."/>
            <person name="Liem A."/>
            <person name="Fochler E."/>
            <person name="Read T.D."/>
            <person name="Tapia R."/>
            <person name="Johnson S."/>
            <person name="Bishop-Lilly K.A."/>
            <person name="Detter C."/>
            <person name="Han C."/>
            <person name="Sozhamannan S."/>
            <person name="Rosenzweig C.N."/>
            <person name="Skowronski E.W."/>
        </authorList>
    </citation>
    <scope>NUCLEOTIDE SEQUENCE [LARGE SCALE GENOMIC DNA]</scope>
    <source>
        <strain evidence="10 11">1942</strain>
    </source>
</reference>
<feature type="transmembrane region" description="Helical" evidence="8">
    <location>
        <begin position="214"/>
        <end position="236"/>
    </location>
</feature>
<evidence type="ECO:0000256" key="2">
    <source>
        <dbReference type="ARBA" id="ARBA00022448"/>
    </source>
</evidence>
<keyword evidence="5 8" id="KW-1133">Transmembrane helix</keyword>
<gene>
    <name evidence="10" type="ordered locus">BATR1942_03125</name>
</gene>
<keyword evidence="11" id="KW-1185">Reference proteome</keyword>
<organism evidence="10 11">
    <name type="scientific">Bacillus atrophaeus (strain 1942)</name>
    <dbReference type="NCBI Taxonomy" id="720555"/>
    <lineage>
        <taxon>Bacteria</taxon>
        <taxon>Bacillati</taxon>
        <taxon>Bacillota</taxon>
        <taxon>Bacilli</taxon>
        <taxon>Bacillales</taxon>
        <taxon>Bacillaceae</taxon>
        <taxon>Bacillus</taxon>
    </lineage>
</organism>
<evidence type="ECO:0000256" key="7">
    <source>
        <dbReference type="SAM" id="MobiDB-lite"/>
    </source>
</evidence>
<dbReference type="InterPro" id="IPR020846">
    <property type="entry name" value="MFS_dom"/>
</dbReference>
<feature type="transmembrane region" description="Helical" evidence="8">
    <location>
        <begin position="77"/>
        <end position="95"/>
    </location>
</feature>
<feature type="transmembrane region" description="Helical" evidence="8">
    <location>
        <begin position="340"/>
        <end position="360"/>
    </location>
</feature>
<dbReference type="Proteomes" id="UP000006867">
    <property type="component" value="Chromosome"/>
</dbReference>
<evidence type="ECO:0000256" key="4">
    <source>
        <dbReference type="ARBA" id="ARBA00022692"/>
    </source>
</evidence>
<protein>
    <submittedName>
        <fullName evidence="10">Efflux transporter</fullName>
    </submittedName>
</protein>
<dbReference type="EMBL" id="CP002207">
    <property type="protein sequence ID" value="ADP31581.1"/>
    <property type="molecule type" value="Genomic_DNA"/>
</dbReference>